<evidence type="ECO:0000259" key="1">
    <source>
        <dbReference type="PROSITE" id="PS50965"/>
    </source>
</evidence>
<reference evidence="2 3" key="1">
    <citation type="submission" date="2019-05" db="EMBL/GenBank/DDBJ databases">
        <title>The metagenome of a microbial culture collection derived from dairy environment covers the genomic content of the human microbiome.</title>
        <authorList>
            <person name="Roder T."/>
            <person name="Wuthrich D."/>
            <person name="Sattari Z."/>
            <person name="Von Ah U."/>
            <person name="Bar C."/>
            <person name="Ronchi F."/>
            <person name="Macpherson A.J."/>
            <person name="Ganal-Vonarburg S.C."/>
            <person name="Bruggmann R."/>
            <person name="Vergeres G."/>
        </authorList>
    </citation>
    <scope>NUCLEOTIDE SEQUENCE [LARGE SCALE GENOMIC DNA]</scope>
    <source>
        <strain evidence="2 3">FAM 24227</strain>
    </source>
</reference>
<evidence type="ECO:0000313" key="2">
    <source>
        <dbReference type="EMBL" id="TLQ38568.1"/>
    </source>
</evidence>
<dbReference type="AlphaFoldDB" id="A0A5R9DSN8"/>
<accession>A0A5R9DSN8</accession>
<sequence>MKTLQTQWLMVMNEFNQLDASDKYKLHIGLLGDIGEEQFKHDWIPKYLHKDVYVFQDFWFKVFDQYHQIDFVIFNHRTIELVDIKNFEGMMHFENDKFSVNNNEVLRNPLSKAQEHVRFMKEWLYRNNLPEVQINGNLIFINQHASLSGVPNTEIKCMMPNEIRNYLRNIQVHPRSHKSERIINAFLKNDLECPYLPPILDKKLMHRGWKCPACQSREFDNGNRHFLCSCGSSFSKEKFAVEEICKYGVLYHHKEIYLNELTEYFDGLFNKSFLNSCLRRNFTKYGRGYQNPRKLIEYYQPNKIYRYKDKIVK</sequence>
<dbReference type="Proteomes" id="UP000306420">
    <property type="component" value="Unassembled WGS sequence"/>
</dbReference>
<name>A0A5R9DSN8_9LACT</name>
<proteinExistence type="predicted"/>
<dbReference type="Pfam" id="PF08378">
    <property type="entry name" value="NERD"/>
    <property type="match status" value="1"/>
</dbReference>
<evidence type="ECO:0000313" key="3">
    <source>
        <dbReference type="Proteomes" id="UP000306420"/>
    </source>
</evidence>
<dbReference type="InterPro" id="IPR011528">
    <property type="entry name" value="NERD"/>
</dbReference>
<gene>
    <name evidence="2" type="ORF">FEZ33_11710</name>
</gene>
<dbReference type="EMBL" id="VBSP01000073">
    <property type="protein sequence ID" value="TLQ38568.1"/>
    <property type="molecule type" value="Genomic_DNA"/>
</dbReference>
<feature type="domain" description="NERD" evidence="1">
    <location>
        <begin position="31"/>
        <end position="143"/>
    </location>
</feature>
<dbReference type="OrthoDB" id="569879at2"/>
<dbReference type="RefSeq" id="WP_138405554.1">
    <property type="nucleotide sequence ID" value="NZ_VBSP01000073.1"/>
</dbReference>
<comment type="caution">
    <text evidence="2">The sequence shown here is derived from an EMBL/GenBank/DDBJ whole genome shotgun (WGS) entry which is preliminary data.</text>
</comment>
<dbReference type="PROSITE" id="PS50965">
    <property type="entry name" value="NERD"/>
    <property type="match status" value="1"/>
</dbReference>
<protein>
    <submittedName>
        <fullName evidence="2">NERD domain-containing protein</fullName>
    </submittedName>
</protein>
<organism evidence="2 3">
    <name type="scientific">Ruoffia tabacinasalis</name>
    <dbReference type="NCBI Taxonomy" id="87458"/>
    <lineage>
        <taxon>Bacteria</taxon>
        <taxon>Bacillati</taxon>
        <taxon>Bacillota</taxon>
        <taxon>Bacilli</taxon>
        <taxon>Lactobacillales</taxon>
        <taxon>Aerococcaceae</taxon>
        <taxon>Ruoffia</taxon>
    </lineage>
</organism>